<dbReference type="EMBL" id="PPED02000003">
    <property type="protein sequence ID" value="PWN69112.1"/>
    <property type="molecule type" value="Genomic_DNA"/>
</dbReference>
<name>A0A316X5R2_9FLAO</name>
<sequence>MMKILSLLLLFGAVTHMNSQVGINTQKPTETLDVNGSARIRNSKQLGSNASAKDSIVVFDNGGVLKRTTASQILAQGNALISVETASPLAGNGTTSNPVILGQNGASNGQVLQWNGTTWAPVSASALGTIALNIGTSGNNITVSNSPVVLGGSMTLNVPDASTTARGVVTTADQSFAGTKMFSAVGINTSTPNASSRLDVNGTFKLGTTGTVNKNVINFSTSVNNSISSGDSTFLTGAFNSSGILDVNVAIPVANRPTSTQAVVSVSPNFDLPGAVSIASARLTSPSNVRIRFMNTDRNNAQTIVGTLFVTISEF</sequence>
<organism evidence="2 3">
    <name type="scientific">Chryseobacterium phosphatilyticum</name>
    <dbReference type="NCBI Taxonomy" id="475075"/>
    <lineage>
        <taxon>Bacteria</taxon>
        <taxon>Pseudomonadati</taxon>
        <taxon>Bacteroidota</taxon>
        <taxon>Flavobacteriia</taxon>
        <taxon>Flavobacteriales</taxon>
        <taxon>Weeksellaceae</taxon>
        <taxon>Chryseobacterium group</taxon>
        <taxon>Chryseobacterium</taxon>
    </lineage>
</organism>
<comment type="caution">
    <text evidence="2">The sequence shown here is derived from an EMBL/GenBank/DDBJ whole genome shotgun (WGS) entry which is preliminary data.</text>
</comment>
<keyword evidence="3" id="KW-1185">Reference proteome</keyword>
<protein>
    <submittedName>
        <fullName evidence="2">Uncharacterized protein</fullName>
    </submittedName>
</protein>
<reference evidence="2 3" key="1">
    <citation type="submission" date="2018-04" db="EMBL/GenBank/DDBJ databases">
        <title>Draft Genome Sequence of Phosphate-Solubilizing Chryseobacterium sp. ISE14 that is a Biocontrol and Plant Growth-Promoting Rhizobacterium Isolated from Cucumber.</title>
        <authorList>
            <person name="Jeong J.-J."/>
            <person name="Sang M.K."/>
            <person name="Choi I.-G."/>
            <person name="Kim K.D."/>
        </authorList>
    </citation>
    <scope>NUCLEOTIDE SEQUENCE [LARGE SCALE GENOMIC DNA]</scope>
    <source>
        <strain evidence="2 3">ISE14</strain>
    </source>
</reference>
<gene>
    <name evidence="2" type="ORF">C1631_013680</name>
</gene>
<evidence type="ECO:0000313" key="2">
    <source>
        <dbReference type="EMBL" id="PWN69112.1"/>
    </source>
</evidence>
<evidence type="ECO:0000256" key="1">
    <source>
        <dbReference type="SAM" id="SignalP"/>
    </source>
</evidence>
<proteinExistence type="predicted"/>
<evidence type="ECO:0000313" key="3">
    <source>
        <dbReference type="Proteomes" id="UP000236594"/>
    </source>
</evidence>
<dbReference type="AlphaFoldDB" id="A0A316X5R2"/>
<feature type="signal peptide" evidence="1">
    <location>
        <begin position="1"/>
        <end position="19"/>
    </location>
</feature>
<dbReference type="RefSeq" id="WP_109712765.1">
    <property type="nucleotide sequence ID" value="NZ_PPED02000003.1"/>
</dbReference>
<feature type="chain" id="PRO_5016425390" evidence="1">
    <location>
        <begin position="20"/>
        <end position="315"/>
    </location>
</feature>
<keyword evidence="1" id="KW-0732">Signal</keyword>
<accession>A0A316X5R2</accession>
<dbReference type="Proteomes" id="UP000236594">
    <property type="component" value="Unassembled WGS sequence"/>
</dbReference>
<dbReference type="OrthoDB" id="1234538at2"/>